<dbReference type="PANTHER" id="PTHR10996">
    <property type="entry name" value="2-HYDROXYACID DEHYDROGENASE-RELATED"/>
    <property type="match status" value="1"/>
</dbReference>
<dbReference type="InterPro" id="IPR050223">
    <property type="entry name" value="D-isomer_2-hydroxyacid_DH"/>
</dbReference>
<evidence type="ECO:0000259" key="4">
    <source>
        <dbReference type="Pfam" id="PF00389"/>
    </source>
</evidence>
<dbReference type="Proteomes" id="UP001215503">
    <property type="component" value="Unassembled WGS sequence"/>
</dbReference>
<dbReference type="CDD" id="cd12156">
    <property type="entry name" value="HPPR"/>
    <property type="match status" value="1"/>
</dbReference>
<dbReference type="Pfam" id="PF02826">
    <property type="entry name" value="2-Hacid_dh_C"/>
    <property type="match status" value="1"/>
</dbReference>
<proteinExistence type="inferred from homology"/>
<comment type="caution">
    <text evidence="6">The sequence shown here is derived from an EMBL/GenBank/DDBJ whole genome shotgun (WGS) entry which is preliminary data.</text>
</comment>
<dbReference type="InterPro" id="IPR006139">
    <property type="entry name" value="D-isomer_2_OHA_DH_cat_dom"/>
</dbReference>
<keyword evidence="1 3" id="KW-0560">Oxidoreductase</keyword>
<evidence type="ECO:0000256" key="2">
    <source>
        <dbReference type="ARBA" id="ARBA00023027"/>
    </source>
</evidence>
<dbReference type="RefSeq" id="WP_275819780.1">
    <property type="nucleotide sequence ID" value="NZ_JARHUD010000001.1"/>
</dbReference>
<dbReference type="InterPro" id="IPR036291">
    <property type="entry name" value="NAD(P)-bd_dom_sf"/>
</dbReference>
<gene>
    <name evidence="6" type="ORF">P2G67_02740</name>
</gene>
<name>A0ABT5YIW6_9PROT</name>
<organism evidence="6 7">
    <name type="scientific">Aquibaculum arenosum</name>
    <dbReference type="NCBI Taxonomy" id="3032591"/>
    <lineage>
        <taxon>Bacteria</taxon>
        <taxon>Pseudomonadati</taxon>
        <taxon>Pseudomonadota</taxon>
        <taxon>Alphaproteobacteria</taxon>
        <taxon>Rhodospirillales</taxon>
        <taxon>Rhodovibrionaceae</taxon>
        <taxon>Aquibaculum</taxon>
    </lineage>
</organism>
<accession>A0ABT5YIW6</accession>
<evidence type="ECO:0000313" key="6">
    <source>
        <dbReference type="EMBL" id="MDF2094891.1"/>
    </source>
</evidence>
<reference evidence="6 7" key="1">
    <citation type="submission" date="2023-03" db="EMBL/GenBank/DDBJ databases">
        <title>Fodinicurvata sp. CAU 1616 isolated from sea sendiment.</title>
        <authorList>
            <person name="Kim W."/>
        </authorList>
    </citation>
    <scope>NUCLEOTIDE SEQUENCE [LARGE SCALE GENOMIC DNA]</scope>
    <source>
        <strain evidence="6 7">CAU 1616</strain>
    </source>
</reference>
<dbReference type="PANTHER" id="PTHR10996:SF178">
    <property type="entry name" value="2-HYDROXYACID DEHYDROGENASE YGL185C-RELATED"/>
    <property type="match status" value="1"/>
</dbReference>
<dbReference type="SUPFAM" id="SSF52283">
    <property type="entry name" value="Formate/glycerate dehydrogenase catalytic domain-like"/>
    <property type="match status" value="1"/>
</dbReference>
<evidence type="ECO:0000313" key="7">
    <source>
        <dbReference type="Proteomes" id="UP001215503"/>
    </source>
</evidence>
<protein>
    <submittedName>
        <fullName evidence="6">2-hydroxyacid dehydrogenase</fullName>
    </submittedName>
</protein>
<dbReference type="Pfam" id="PF00389">
    <property type="entry name" value="2-Hacid_dh"/>
    <property type="match status" value="1"/>
</dbReference>
<feature type="domain" description="D-isomer specific 2-hydroxyacid dehydrogenase NAD-binding" evidence="5">
    <location>
        <begin position="109"/>
        <end position="283"/>
    </location>
</feature>
<evidence type="ECO:0000259" key="5">
    <source>
        <dbReference type="Pfam" id="PF02826"/>
    </source>
</evidence>
<feature type="domain" description="D-isomer specific 2-hydroxyacid dehydrogenase catalytic" evidence="4">
    <location>
        <begin position="19"/>
        <end position="314"/>
    </location>
</feature>
<dbReference type="SUPFAM" id="SSF51735">
    <property type="entry name" value="NAD(P)-binding Rossmann-fold domains"/>
    <property type="match status" value="1"/>
</dbReference>
<dbReference type="InterPro" id="IPR006140">
    <property type="entry name" value="D-isomer_DH_NAD-bd"/>
</dbReference>
<comment type="similarity">
    <text evidence="3">Belongs to the D-isomer specific 2-hydroxyacid dehydrogenase family.</text>
</comment>
<sequence>MSKPHILMPGRMMDLVVQRLDDAFTLHKLWEAEDQEAAIAAVADKVEGIATGGHRRVDGDFMSRFPNLKIVSNFGVGYDTVDAAWAGKHGIYVTNTPDVLTDEVADTTLGLLLMTVRQLSETERYLRAGRWEKEGAFPLTQNTLRERKVGILGLGRIGKAIAHRLEAFGSPIAYHGRNKQSDVPYRYYDNLVEMARDVDILISVAPGGASTHHLISTDVFNALGPQGVLINVGRGSVVDEQALIAALKEERLFSAGLDVFEHEPKVPAELMAMERVVLLPHVGSASIHTRNLMGQLVVDNITSFFEKGKPLTPVAETPVS</sequence>
<dbReference type="Gene3D" id="3.40.50.720">
    <property type="entry name" value="NAD(P)-binding Rossmann-like Domain"/>
    <property type="match status" value="2"/>
</dbReference>
<dbReference type="EMBL" id="JARHUD010000001">
    <property type="protein sequence ID" value="MDF2094891.1"/>
    <property type="molecule type" value="Genomic_DNA"/>
</dbReference>
<evidence type="ECO:0000256" key="1">
    <source>
        <dbReference type="ARBA" id="ARBA00023002"/>
    </source>
</evidence>
<keyword evidence="7" id="KW-1185">Reference proteome</keyword>
<keyword evidence="2" id="KW-0520">NAD</keyword>
<evidence type="ECO:0000256" key="3">
    <source>
        <dbReference type="RuleBase" id="RU003719"/>
    </source>
</evidence>